<evidence type="ECO:0000256" key="5">
    <source>
        <dbReference type="ARBA" id="ARBA00023136"/>
    </source>
</evidence>
<feature type="transmembrane region" description="Helical" evidence="6">
    <location>
        <begin position="6"/>
        <end position="28"/>
    </location>
</feature>
<evidence type="ECO:0000256" key="6">
    <source>
        <dbReference type="SAM" id="Phobius"/>
    </source>
</evidence>
<keyword evidence="5 6" id="KW-0472">Membrane</keyword>
<evidence type="ECO:0000256" key="1">
    <source>
        <dbReference type="ARBA" id="ARBA00004651"/>
    </source>
</evidence>
<name>A0A511DS11_9PSEU</name>
<dbReference type="PANTHER" id="PTHR35007">
    <property type="entry name" value="INTEGRAL MEMBRANE PROTEIN-RELATED"/>
    <property type="match status" value="1"/>
</dbReference>
<dbReference type="EMBL" id="BJVJ01000132">
    <property type="protein sequence ID" value="GEL27003.1"/>
    <property type="molecule type" value="Genomic_DNA"/>
</dbReference>
<dbReference type="AlphaFoldDB" id="A0A511DS11"/>
<evidence type="ECO:0000313" key="9">
    <source>
        <dbReference type="Proteomes" id="UP000321685"/>
    </source>
</evidence>
<evidence type="ECO:0000256" key="2">
    <source>
        <dbReference type="ARBA" id="ARBA00022475"/>
    </source>
</evidence>
<comment type="subcellular location">
    <subcellularLocation>
        <location evidence="1">Cell membrane</location>
        <topology evidence="1">Multi-pass membrane protein</topology>
    </subcellularLocation>
</comment>
<dbReference type="InterPro" id="IPR018076">
    <property type="entry name" value="T2SS_GspF_dom"/>
</dbReference>
<dbReference type="Proteomes" id="UP000321685">
    <property type="component" value="Unassembled WGS sequence"/>
</dbReference>
<organism evidence="8 9">
    <name type="scientific">Pseudonocardia sulfidoxydans NBRC 16205</name>
    <dbReference type="NCBI Taxonomy" id="1223511"/>
    <lineage>
        <taxon>Bacteria</taxon>
        <taxon>Bacillati</taxon>
        <taxon>Actinomycetota</taxon>
        <taxon>Actinomycetes</taxon>
        <taxon>Pseudonocardiales</taxon>
        <taxon>Pseudonocardiaceae</taxon>
        <taxon>Pseudonocardia</taxon>
    </lineage>
</organism>
<keyword evidence="2" id="KW-1003">Cell membrane</keyword>
<keyword evidence="9" id="KW-1185">Reference proteome</keyword>
<comment type="caution">
    <text evidence="8">The sequence shown here is derived from an EMBL/GenBank/DDBJ whole genome shotgun (WGS) entry which is preliminary data.</text>
</comment>
<dbReference type="GO" id="GO:0005886">
    <property type="term" value="C:plasma membrane"/>
    <property type="evidence" value="ECO:0007669"/>
    <property type="project" value="UniProtKB-SubCell"/>
</dbReference>
<accession>A0A511DS11</accession>
<feature type="transmembrane region" description="Helical" evidence="6">
    <location>
        <begin position="190"/>
        <end position="210"/>
    </location>
</feature>
<protein>
    <submittedName>
        <fullName evidence="8">Type II secretion system protein</fullName>
    </submittedName>
</protein>
<sequence length="220" mass="22096">MLGTTVGAGLVAGIGGALAGLLAGTIWVRRRAARRAALAAAVAGTELADALTRICDELRSGAHPAAALSGIDADGPTARDALRPADAALRLGETVPAALARSAPHPALTDDVDRVAAAWALSDRHGIPLATLLSSVATDVRWRVEFGNRVRAELAGPRATATVLTLLPVLGLGFGQLMGADPLGVLRDGVLGAVLLVGGTLLTAAGVAWSEHILASAAPR</sequence>
<dbReference type="Pfam" id="PF00482">
    <property type="entry name" value="T2SSF"/>
    <property type="match status" value="1"/>
</dbReference>
<reference evidence="8 9" key="1">
    <citation type="submission" date="2019-07" db="EMBL/GenBank/DDBJ databases">
        <title>Whole genome shotgun sequence of Pseudonocardia sulfidoxydans NBRC 16205.</title>
        <authorList>
            <person name="Hosoyama A."/>
            <person name="Uohara A."/>
            <person name="Ohji S."/>
            <person name="Ichikawa N."/>
        </authorList>
    </citation>
    <scope>NUCLEOTIDE SEQUENCE [LARGE SCALE GENOMIC DNA]</scope>
    <source>
        <strain evidence="8 9">NBRC 16205</strain>
    </source>
</reference>
<proteinExistence type="predicted"/>
<feature type="transmembrane region" description="Helical" evidence="6">
    <location>
        <begin position="159"/>
        <end position="178"/>
    </location>
</feature>
<evidence type="ECO:0000256" key="4">
    <source>
        <dbReference type="ARBA" id="ARBA00022989"/>
    </source>
</evidence>
<keyword evidence="4 6" id="KW-1133">Transmembrane helix</keyword>
<evidence type="ECO:0000313" key="8">
    <source>
        <dbReference type="EMBL" id="GEL27003.1"/>
    </source>
</evidence>
<evidence type="ECO:0000259" key="7">
    <source>
        <dbReference type="Pfam" id="PF00482"/>
    </source>
</evidence>
<gene>
    <name evidence="8" type="ORF">PSU4_59570</name>
</gene>
<dbReference type="PANTHER" id="PTHR35007:SF4">
    <property type="entry name" value="CONSERVED TRANSMEMBRANE PROTEIN-RELATED"/>
    <property type="match status" value="1"/>
</dbReference>
<keyword evidence="3 6" id="KW-0812">Transmembrane</keyword>
<evidence type="ECO:0000256" key="3">
    <source>
        <dbReference type="ARBA" id="ARBA00022692"/>
    </source>
</evidence>
<feature type="domain" description="Type II secretion system protein GspF" evidence="7">
    <location>
        <begin position="58"/>
        <end position="174"/>
    </location>
</feature>